<dbReference type="Proteomes" id="UP000790377">
    <property type="component" value="Unassembled WGS sequence"/>
</dbReference>
<protein>
    <submittedName>
        <fullName evidence="1">Uncharacterized protein</fullName>
    </submittedName>
</protein>
<name>A0ACB8ANI5_9AGAM</name>
<comment type="caution">
    <text evidence="1">The sequence shown here is derived from an EMBL/GenBank/DDBJ whole genome shotgun (WGS) entry which is preliminary data.</text>
</comment>
<evidence type="ECO:0000313" key="1">
    <source>
        <dbReference type="EMBL" id="KAH7914827.1"/>
    </source>
</evidence>
<proteinExistence type="predicted"/>
<sequence>MSANLKAVFDNLKSDKIKDRQEGIASLRAAFTRDHAIRNLDEKRDGRAWLIVFQALFTSVIKEKEVCTKKAATGKTATTGATALRRLSEAAATVRWLTERSVRELNKKTLKPLLAHCLQTMIHRGELYAPVALDYIKTIKCLLSWTPHMDHLDETNWLKIIEMAFNVILEDPVRRPLEDDSEAGSESIQVEDSDMYQDDTDGQEGADNIPSTSTQTLKRRRREMGSTPAPTSGSTSTPLKQTLHSIVSLEQIEFTSLLAILLRSPCAPLLSDTVPNLSSAILARMRRFLQLYPTDTSLHHDFLLALQATLSHVALNRKNDVQTFAREAWEGLVKLWGTKNKRMKESLVGVLRALFPFLTIDHDGTSYAWAEGVHRLWHLLNGEAESRWGIDGLSLDSLRLEVISPEDEDICEREPFVARTFRAGWHFDPNQALAWAVLDLQADCAMKLFEHSESVHTGTPEFESNRGKRVKREDPITFLLQSVQHTLAPAIRACHLQVLLFFIDRYWHRLHDSLQQDVINTLLQFISIDDATTQSWTFLCFAAIARSDCATIPSTLTPAPGNSIPDSTTRSPTIWDPIWTHAMRRANVPVVCRAACHTAYTLISHAKHLLTAQRILIEIETLAKDLDLQGPTFPYDSVCMFLSHCLREASRNVRLYRMQLEEKVLSWLLDNWRVGPVQSIKDPSGISRMPLHTVADILNLLEHICGTSKRSDLICQVLLPECSIVDVMVEERKTRVIRDFLLFARLSPFHKVSESSTVHADSERQPSAVTDYDEKLGQELLQPQGRERRVSAALLKSLEGLLSVWEAMKESNAHPTAEKARQALDIAITALAFESLLVWNGTRSNRRVLQCASKLITLVTPLMTASKWTMEERALILHALEPLITNGEEKSDDEWHAMLPPDIGSGIKTQTLRSIKLDVEKRNHSHLLRRQFQKVFWGNTDIQDVFGVVSGAIRDVLRIITNQSSHDSTTGHTIDDKDGFGPIRTTRAALQTPEENQKQEHSRAVSYLTRLCMSFLAVAPILQSSSGESTRDKELNELVLECPDDKFLLVGPAYLNQVHQRVFNVTIKVLDEILDKLGDLLRDYTYSQSAQLQLLAAKVLSSTSHVWLQKPCTESEVGDNVRALCRWMSQIIGGKKVRAWKVRDAIARFFDWYLSQDPSQSFWPTASHEDDDDDELVMSPATILPTLGADDDIRVRFRVAVTNARLFAIARATEREALGLYDEIKNSLTRVLTNYEQMLTRMLSLGNIMVVSSAVRRGPYWHLLEAAFHSPVYSNHIEAILNGVSQRLGLTSPSQLFEAYASQIAYSIRQSLQDVLRLAPRLLGYKDRKQCAKATFRSFTPTNVMAGGPDTRAITHGKNLFVGHCAAIQKSPREGIRDCIGDLVGFQIVCWLDGKLGDSAVSVRGLEEQLITNNILEDEQGALDICIENHADGIVAAIVRTLGDQDFSPEGAIVEGLRSIGGSGDEVNIFHQLAKYRRLLDFELHNPNLPAFSTNTVLRAIQWCSSKIPPDRERATSYHVLHQLFADVQDTPLVNEQIRLLNGITLLISIRHRDFLDPTLLHTLIHGTIPFLGQSDLAQTARSFLEWAFGRYRSTTQIDPRFPDILLQICTLAHDYTADVATTELGNCLLDWMDDQALQLCHNVKIKSQVVKALSAWPHQPSSELLSVYEDITSTKLSAMLSDSRITSNKFRLVRRLRDLTEQHAYDRTQFAVADFWRLKECIPPREQLQYGDIEAFASLLVANAGDIYSFGSEQPSTRTIRAAHRRPVQAEASADPSPQRAIVESLLAMLDGNVPSQANLAYRTLRLLMAAIPSDTLMYQSWPFEYRTPLEYLRTFPTVIRTRPERNITELQISESSLEKDFTKWISMVTVLLADILSASDPFFAQFSTILHFDPVFAEDILPVLVHAVLQSERAQKTSVDRPIRKHLSAYFSAILQLDHVHMSCLRCIVDVILHLRNFKPSKTPDLLSYDKWLAIDYRILARSAVTCGAYTTALLFLELAIEYRGHNSDATEAAEHILFDIYSHIDEPDGFYGITTSDLRQFLIKRFHHEKQWEKAFQFHGAALEAGKPDTIDTEGLLRSFHAFGFDRLAINSLQSPHIGYDSKTTSSGLSYHLGWRTETWDLPDSREVSSSGVSLYQALRAIYRERDPKIIDRVVRDGLYDEMARLRSLGTENITEIREVARNVMCLNQITHWRSDRAQQRLENKIVDLSKWPDILQINSDFDFTDLESVIATRVSLFRSVIQKEEREQIGTMLSPFIRGLVNLEKNVLVRLSQAARKSDQLQIALNSIVKAQRLESDPSPEVSQEFANVLWRQKEQKLAIQFLKDVMHRDTKAQQAADSDIQRALTLARLGAWISEACLEKPTDIMRQFFDPATTLAAQLEKRTKSFGTACASVYHKCALFAEQQYQSILKSPDAVRWKIYVERKTDEIKRRESQLMKTQTNATDYSTLRSDQNKARTQLDQDIRLFRQHNGARDSFLEQALDMYSRCLASCDSFDDDGPIRLCSLWFANFDDERVQDKIHPMLLRVPSRKFVFLSHQLTARISKPSSGTLPKNQTSLQALVVRMCQEHPFHSLYQVYCLLSESKPSSSRRTSTRLESPSSQIDRTDAALGIFDRLRNDLCGQKLAAVERVCDASLEWAKYPIKEKLKKHNSEAKRANSFNIPENLLLRQIRDVQVPVLTVHTPLDPTLKYNNCIWISNFETTFKTAGGINVPKINNCIGSDGGKYVQLFKGEGNDDMRQDAVMEQVFNLVNVVLRCDRETRKRDLKIRDYTVLPLAAQAGVLEFVGNTIPLHSWLTKAHPEYRPQDPKHEALMHQLRLVRQTDGKTESLVAKFKEILATTGPVMRHYFSHKHKTPIAWFAARLNYTRSVATTSIVGHILGLGDRHVSNILLDESSGEVVHIDLGIAFDQGKLLPIPERVPFRMTRDMVDGMGSSGTQGVFQRCAEETLRILRDRSDVILTVLEVFKYDPLHSWTASELKLKRVQGMESERTTTMRMARDAPRPGGITIDMASGTADEAADRALASVARKLDKALSVEYTVNELIAEATDPVNLATIFAGWSPDF</sequence>
<accession>A0ACB8ANI5</accession>
<gene>
    <name evidence="1" type="ORF">BJ138DRAFT_1123177</name>
</gene>
<dbReference type="EMBL" id="MU267608">
    <property type="protein sequence ID" value="KAH7914827.1"/>
    <property type="molecule type" value="Genomic_DNA"/>
</dbReference>
<organism evidence="1 2">
    <name type="scientific">Hygrophoropsis aurantiaca</name>
    <dbReference type="NCBI Taxonomy" id="72124"/>
    <lineage>
        <taxon>Eukaryota</taxon>
        <taxon>Fungi</taxon>
        <taxon>Dikarya</taxon>
        <taxon>Basidiomycota</taxon>
        <taxon>Agaricomycotina</taxon>
        <taxon>Agaricomycetes</taxon>
        <taxon>Agaricomycetidae</taxon>
        <taxon>Boletales</taxon>
        <taxon>Coniophorineae</taxon>
        <taxon>Hygrophoropsidaceae</taxon>
        <taxon>Hygrophoropsis</taxon>
    </lineage>
</organism>
<evidence type="ECO:0000313" key="2">
    <source>
        <dbReference type="Proteomes" id="UP000790377"/>
    </source>
</evidence>
<reference evidence="1" key="1">
    <citation type="journal article" date="2021" name="New Phytol.">
        <title>Evolutionary innovations through gain and loss of genes in the ectomycorrhizal Boletales.</title>
        <authorList>
            <person name="Wu G."/>
            <person name="Miyauchi S."/>
            <person name="Morin E."/>
            <person name="Kuo A."/>
            <person name="Drula E."/>
            <person name="Varga T."/>
            <person name="Kohler A."/>
            <person name="Feng B."/>
            <person name="Cao Y."/>
            <person name="Lipzen A."/>
            <person name="Daum C."/>
            <person name="Hundley H."/>
            <person name="Pangilinan J."/>
            <person name="Johnson J."/>
            <person name="Barry K."/>
            <person name="LaButti K."/>
            <person name="Ng V."/>
            <person name="Ahrendt S."/>
            <person name="Min B."/>
            <person name="Choi I.G."/>
            <person name="Park H."/>
            <person name="Plett J.M."/>
            <person name="Magnuson J."/>
            <person name="Spatafora J.W."/>
            <person name="Nagy L.G."/>
            <person name="Henrissat B."/>
            <person name="Grigoriev I.V."/>
            <person name="Yang Z.L."/>
            <person name="Xu J."/>
            <person name="Martin F.M."/>
        </authorList>
    </citation>
    <scope>NUCLEOTIDE SEQUENCE</scope>
    <source>
        <strain evidence="1">ATCC 28755</strain>
    </source>
</reference>
<keyword evidence="2" id="KW-1185">Reference proteome</keyword>